<comment type="caution">
    <text evidence="3">The sequence shown here is derived from an EMBL/GenBank/DDBJ whole genome shotgun (WGS) entry which is preliminary data.</text>
</comment>
<accession>A0A9N7UWK1</accession>
<reference evidence="3" key="1">
    <citation type="submission" date="2020-03" db="EMBL/GenBank/DDBJ databases">
        <authorList>
            <person name="Weist P."/>
        </authorList>
    </citation>
    <scope>NUCLEOTIDE SEQUENCE</scope>
</reference>
<dbReference type="InterPro" id="IPR035899">
    <property type="entry name" value="DBL_dom_sf"/>
</dbReference>
<dbReference type="AlphaFoldDB" id="A0A9N7UWK1"/>
<dbReference type="SUPFAM" id="SSF48065">
    <property type="entry name" value="DBL homology domain (DH-domain)"/>
    <property type="match status" value="1"/>
</dbReference>
<dbReference type="Pfam" id="PF00621">
    <property type="entry name" value="RhoGEF"/>
    <property type="match status" value="1"/>
</dbReference>
<dbReference type="Gene3D" id="1.20.900.10">
    <property type="entry name" value="Dbl homology (DH) domain"/>
    <property type="match status" value="1"/>
</dbReference>
<dbReference type="PROSITE" id="PS50010">
    <property type="entry name" value="DH_2"/>
    <property type="match status" value="1"/>
</dbReference>
<feature type="compositionally biased region" description="Polar residues" evidence="1">
    <location>
        <begin position="177"/>
        <end position="187"/>
    </location>
</feature>
<protein>
    <recommendedName>
        <fullName evidence="2">DH domain-containing protein</fullName>
    </recommendedName>
</protein>
<feature type="domain" description="DH" evidence="2">
    <location>
        <begin position="231"/>
        <end position="415"/>
    </location>
</feature>
<dbReference type="InterPro" id="IPR047271">
    <property type="entry name" value="Ephexin-like"/>
</dbReference>
<gene>
    <name evidence="3" type="ORF">PLEPLA_LOCUS25850</name>
</gene>
<name>A0A9N7UWK1_PLEPL</name>
<dbReference type="EMBL" id="CADEAL010002079">
    <property type="protein sequence ID" value="CAB1437858.1"/>
    <property type="molecule type" value="Genomic_DNA"/>
</dbReference>
<dbReference type="Gene3D" id="2.30.29.30">
    <property type="entry name" value="Pleckstrin-homology domain (PH domain)/Phosphotyrosine-binding domain (PTB)"/>
    <property type="match status" value="1"/>
</dbReference>
<organism evidence="3 4">
    <name type="scientific">Pleuronectes platessa</name>
    <name type="common">European plaice</name>
    <dbReference type="NCBI Taxonomy" id="8262"/>
    <lineage>
        <taxon>Eukaryota</taxon>
        <taxon>Metazoa</taxon>
        <taxon>Chordata</taxon>
        <taxon>Craniata</taxon>
        <taxon>Vertebrata</taxon>
        <taxon>Euteleostomi</taxon>
        <taxon>Actinopterygii</taxon>
        <taxon>Neopterygii</taxon>
        <taxon>Teleostei</taxon>
        <taxon>Neoteleostei</taxon>
        <taxon>Acanthomorphata</taxon>
        <taxon>Carangaria</taxon>
        <taxon>Pleuronectiformes</taxon>
        <taxon>Pleuronectoidei</taxon>
        <taxon>Pleuronectidae</taxon>
        <taxon>Pleuronectes</taxon>
    </lineage>
</organism>
<dbReference type="InterPro" id="IPR000219">
    <property type="entry name" value="DH_dom"/>
</dbReference>
<evidence type="ECO:0000259" key="2">
    <source>
        <dbReference type="PROSITE" id="PS50010"/>
    </source>
</evidence>
<evidence type="ECO:0000313" key="4">
    <source>
        <dbReference type="Proteomes" id="UP001153269"/>
    </source>
</evidence>
<dbReference type="GO" id="GO:0005634">
    <property type="term" value="C:nucleus"/>
    <property type="evidence" value="ECO:0007669"/>
    <property type="project" value="TreeGrafter"/>
</dbReference>
<feature type="region of interest" description="Disordered" evidence="1">
    <location>
        <begin position="177"/>
        <end position="200"/>
    </location>
</feature>
<dbReference type="Proteomes" id="UP001153269">
    <property type="component" value="Unassembled WGS sequence"/>
</dbReference>
<dbReference type="InterPro" id="IPR011993">
    <property type="entry name" value="PH-like_dom_sf"/>
</dbReference>
<dbReference type="SUPFAM" id="SSF50729">
    <property type="entry name" value="PH domain-like"/>
    <property type="match status" value="1"/>
</dbReference>
<proteinExistence type="predicted"/>
<dbReference type="PANTHER" id="PTHR12845:SF2">
    <property type="entry name" value="DH DOMAIN-CONTAINING PROTEIN-RELATED"/>
    <property type="match status" value="1"/>
</dbReference>
<dbReference type="GO" id="GO:0005085">
    <property type="term" value="F:guanyl-nucleotide exchange factor activity"/>
    <property type="evidence" value="ECO:0007669"/>
    <property type="project" value="InterPro"/>
</dbReference>
<feature type="region of interest" description="Disordered" evidence="1">
    <location>
        <begin position="47"/>
        <end position="69"/>
    </location>
</feature>
<dbReference type="SMART" id="SM00325">
    <property type="entry name" value="RhoGEF"/>
    <property type="match status" value="1"/>
</dbReference>
<evidence type="ECO:0000256" key="1">
    <source>
        <dbReference type="SAM" id="MobiDB-lite"/>
    </source>
</evidence>
<dbReference type="CDD" id="cd00160">
    <property type="entry name" value="RhoGEF"/>
    <property type="match status" value="1"/>
</dbReference>
<dbReference type="PANTHER" id="PTHR12845">
    <property type="entry name" value="GUANINE NUCLEOTIDE EXCHANGE FACTOR"/>
    <property type="match status" value="1"/>
</dbReference>
<keyword evidence="4" id="KW-1185">Reference proteome</keyword>
<dbReference type="GO" id="GO:0005737">
    <property type="term" value="C:cytoplasm"/>
    <property type="evidence" value="ECO:0007669"/>
    <property type="project" value="TreeGrafter"/>
</dbReference>
<sequence length="561" mass="63244">MAQSDYNEENLSSLSSSIIANLHSYFGDIPVMTSGEELSAEFPTLETDGAQDSGALDEGDDSLNQHEDNSSTIDISSALRSLALKGTWNLAKLLSVPKLLSVLRVDDEDQDTIAAGEGEPVEEEEVFQSKYIHFFPLYQDYCLQAVRNDLHSLDRTFLSELIAPQYLQGLQFLLGPSSQSEATSPQSHPAEVKPSSPSAHPIRVTPCTLWQDLDEVKASGLLSSLTNREIRLQESMFELIGSEASYLRSLGVAVNHFQASKALKQTLSPMEHHFLFSNIRRVMAASEKFLMDLEMRLGESVFVSQVGDIVLRHSSEFHDLYVPYVTNIMYQKDLVNKLQQQNRDFVFSLKKLESDPVCHRQDLKSFLVLPFQRITRVKLLLQSVLKLTEPDSESVSNLIEAIAAIHEIVTDCNEGVKKMKQIEELVCLETLLDFDKVKAVPLVVRGRFLVHQGPMRQLTVKGTYNPRTSFISVYFHLFNDLLIISSKRDQRFIVLDHTEFPAHVHVEHLKTEVLNLPSDSFLLHLSQSQVGHPTAMIFVTNTRSDKEAWIKLLSRDGNMTI</sequence>
<evidence type="ECO:0000313" key="3">
    <source>
        <dbReference type="EMBL" id="CAB1437858.1"/>
    </source>
</evidence>